<accession>A0AAE0H190</accession>
<comment type="caution">
    <text evidence="1">The sequence shown here is derived from an EMBL/GenBank/DDBJ whole genome shotgun (WGS) entry which is preliminary data.</text>
</comment>
<sequence>MWGTGGCFERRGRRVLRMWEEQEDASSVRGAESVADVADRRMLLSVRGRRVLRMWGDRGCFEREGAEGVADVGGQEDASEDLGGEGVEGVVGVEPWAVAVAVAGEGERVWVRWMRWVRGSHGAEDPGRGIFSAAFGCHGGGGVGGSGGCSGADWQNSAPDWSDGEGMKAGWE</sequence>
<evidence type="ECO:0000313" key="1">
    <source>
        <dbReference type="EMBL" id="KAK3288023.1"/>
    </source>
</evidence>
<keyword evidence="2" id="KW-1185">Reference proteome</keyword>
<dbReference type="AlphaFoldDB" id="A0AAE0H190"/>
<name>A0AAE0H190_9CHLO</name>
<dbReference type="EMBL" id="LGRX02000632">
    <property type="protein sequence ID" value="KAK3288023.1"/>
    <property type="molecule type" value="Genomic_DNA"/>
</dbReference>
<organism evidence="1 2">
    <name type="scientific">Cymbomonas tetramitiformis</name>
    <dbReference type="NCBI Taxonomy" id="36881"/>
    <lineage>
        <taxon>Eukaryota</taxon>
        <taxon>Viridiplantae</taxon>
        <taxon>Chlorophyta</taxon>
        <taxon>Pyramimonadophyceae</taxon>
        <taxon>Pyramimonadales</taxon>
        <taxon>Pyramimonadaceae</taxon>
        <taxon>Cymbomonas</taxon>
    </lineage>
</organism>
<reference evidence="1 2" key="1">
    <citation type="journal article" date="2015" name="Genome Biol. Evol.">
        <title>Comparative Genomics of a Bacterivorous Green Alga Reveals Evolutionary Causalities and Consequences of Phago-Mixotrophic Mode of Nutrition.</title>
        <authorList>
            <person name="Burns J.A."/>
            <person name="Paasch A."/>
            <person name="Narechania A."/>
            <person name="Kim E."/>
        </authorList>
    </citation>
    <scope>NUCLEOTIDE SEQUENCE [LARGE SCALE GENOMIC DNA]</scope>
    <source>
        <strain evidence="1 2">PLY_AMNH</strain>
    </source>
</reference>
<proteinExistence type="predicted"/>
<evidence type="ECO:0000313" key="2">
    <source>
        <dbReference type="Proteomes" id="UP001190700"/>
    </source>
</evidence>
<dbReference type="Proteomes" id="UP001190700">
    <property type="component" value="Unassembled WGS sequence"/>
</dbReference>
<gene>
    <name evidence="1" type="ORF">CYMTET_4479</name>
</gene>
<protein>
    <submittedName>
        <fullName evidence="1">Uncharacterized protein</fullName>
    </submittedName>
</protein>